<keyword evidence="7" id="KW-0448">Lipopolysaccharide biosynthesis</keyword>
<evidence type="ECO:0000313" key="14">
    <source>
        <dbReference type="Proteomes" id="UP000278222"/>
    </source>
</evidence>
<evidence type="ECO:0000313" key="13">
    <source>
        <dbReference type="EMBL" id="ROQ03310.1"/>
    </source>
</evidence>
<keyword evidence="5" id="KW-0441">Lipid A biosynthesis</keyword>
<keyword evidence="9" id="KW-0443">Lipid metabolism</keyword>
<evidence type="ECO:0000256" key="10">
    <source>
        <dbReference type="ARBA" id="ARBA00023136"/>
    </source>
</evidence>
<feature type="transmembrane region" description="Helical" evidence="11">
    <location>
        <begin position="47"/>
        <end position="67"/>
    </location>
</feature>
<dbReference type="GO" id="GO:0009245">
    <property type="term" value="P:lipid A biosynthetic process"/>
    <property type="evidence" value="ECO:0007669"/>
    <property type="project" value="UniProtKB-KW"/>
</dbReference>
<keyword evidence="6 11" id="KW-0812">Transmembrane</keyword>
<dbReference type="PANTHER" id="PTHR30561">
    <property type="entry name" value="SMR FAMILY PROTON-DEPENDENT DRUG EFFLUX TRANSPORTER SUGE"/>
    <property type="match status" value="1"/>
</dbReference>
<protein>
    <submittedName>
        <fullName evidence="13">Undecaprenyl phosphate-alpha-L-ara4N flippase subunit ArnE</fullName>
    </submittedName>
</protein>
<keyword evidence="8 11" id="KW-1133">Transmembrane helix</keyword>
<dbReference type="GO" id="GO:0022857">
    <property type="term" value="F:transmembrane transporter activity"/>
    <property type="evidence" value="ECO:0007669"/>
    <property type="project" value="InterPro"/>
</dbReference>
<evidence type="ECO:0000256" key="7">
    <source>
        <dbReference type="ARBA" id="ARBA00022985"/>
    </source>
</evidence>
<evidence type="ECO:0000259" key="12">
    <source>
        <dbReference type="Pfam" id="PF00892"/>
    </source>
</evidence>
<keyword evidence="14" id="KW-1185">Reference proteome</keyword>
<evidence type="ECO:0000256" key="2">
    <source>
        <dbReference type="ARBA" id="ARBA00022475"/>
    </source>
</evidence>
<reference evidence="13 14" key="1">
    <citation type="submission" date="2018-11" db="EMBL/GenBank/DDBJ databases">
        <title>Genomic Encyclopedia of Type Strains, Phase IV (KMG-IV): sequencing the most valuable type-strain genomes for metagenomic binning, comparative biology and taxonomic classification.</title>
        <authorList>
            <person name="Goeker M."/>
        </authorList>
    </citation>
    <scope>NUCLEOTIDE SEQUENCE [LARGE SCALE GENOMIC DNA]</scope>
    <source>
        <strain evidence="13 14">DSM 5900</strain>
    </source>
</reference>
<keyword evidence="10 11" id="KW-0472">Membrane</keyword>
<dbReference type="SUPFAM" id="SSF103481">
    <property type="entry name" value="Multidrug resistance efflux transporter EmrE"/>
    <property type="match status" value="1"/>
</dbReference>
<dbReference type="AlphaFoldDB" id="A0A3N1MLR0"/>
<evidence type="ECO:0000256" key="6">
    <source>
        <dbReference type="ARBA" id="ARBA00022692"/>
    </source>
</evidence>
<evidence type="ECO:0000256" key="11">
    <source>
        <dbReference type="SAM" id="Phobius"/>
    </source>
</evidence>
<dbReference type="OrthoDB" id="583124at2"/>
<feature type="transmembrane region" description="Helical" evidence="11">
    <location>
        <begin position="74"/>
        <end position="94"/>
    </location>
</feature>
<dbReference type="EMBL" id="RJKX01000002">
    <property type="protein sequence ID" value="ROQ03310.1"/>
    <property type="molecule type" value="Genomic_DNA"/>
</dbReference>
<evidence type="ECO:0000256" key="4">
    <source>
        <dbReference type="ARBA" id="ARBA00022519"/>
    </source>
</evidence>
<dbReference type="Proteomes" id="UP000278222">
    <property type="component" value="Unassembled WGS sequence"/>
</dbReference>
<dbReference type="GO" id="GO:0005886">
    <property type="term" value="C:plasma membrane"/>
    <property type="evidence" value="ECO:0007669"/>
    <property type="project" value="UniProtKB-SubCell"/>
</dbReference>
<dbReference type="InterPro" id="IPR000390">
    <property type="entry name" value="Small_drug/metabolite_transptr"/>
</dbReference>
<keyword evidence="2" id="KW-1003">Cell membrane</keyword>
<feature type="transmembrane region" description="Helical" evidence="11">
    <location>
        <begin position="100"/>
        <end position="117"/>
    </location>
</feature>
<organism evidence="13 14">
    <name type="scientific">Stella humosa</name>
    <dbReference type="NCBI Taxonomy" id="94"/>
    <lineage>
        <taxon>Bacteria</taxon>
        <taxon>Pseudomonadati</taxon>
        <taxon>Pseudomonadota</taxon>
        <taxon>Alphaproteobacteria</taxon>
        <taxon>Rhodospirillales</taxon>
        <taxon>Stellaceae</taxon>
        <taxon>Stella</taxon>
    </lineage>
</organism>
<sequence>MNAAAAVPSIGHYLALAAAILVGVGGQLLLKSGAAGAAGFVDQLFRWHSIIGLGLYGMAAFLYMAALQAIPVSIAFPSVSISYALVVVLGYFLYGEALGWPQVVGVVLICSGILVLFRG</sequence>
<evidence type="ECO:0000256" key="1">
    <source>
        <dbReference type="ARBA" id="ARBA00004651"/>
    </source>
</evidence>
<comment type="subcellular location">
    <subcellularLocation>
        <location evidence="1">Cell membrane</location>
        <topology evidence="1">Multi-pass membrane protein</topology>
    </subcellularLocation>
</comment>
<dbReference type="Gene3D" id="1.10.3730.20">
    <property type="match status" value="1"/>
</dbReference>
<dbReference type="Pfam" id="PF00892">
    <property type="entry name" value="EamA"/>
    <property type="match status" value="1"/>
</dbReference>
<keyword evidence="4" id="KW-0997">Cell inner membrane</keyword>
<feature type="domain" description="EamA" evidence="12">
    <location>
        <begin position="46"/>
        <end position="117"/>
    </location>
</feature>
<evidence type="ECO:0000256" key="3">
    <source>
        <dbReference type="ARBA" id="ARBA00022516"/>
    </source>
</evidence>
<name>A0A3N1MLR0_9PROT</name>
<evidence type="ECO:0000256" key="8">
    <source>
        <dbReference type="ARBA" id="ARBA00022989"/>
    </source>
</evidence>
<dbReference type="PANTHER" id="PTHR30561:SF9">
    <property type="entry name" value="4-AMINO-4-DEOXY-L-ARABINOSE-PHOSPHOUNDECAPRENOL FLIPPASE SUBUNIT ARNF-RELATED"/>
    <property type="match status" value="1"/>
</dbReference>
<dbReference type="InterPro" id="IPR000620">
    <property type="entry name" value="EamA_dom"/>
</dbReference>
<evidence type="ECO:0000256" key="9">
    <source>
        <dbReference type="ARBA" id="ARBA00023098"/>
    </source>
</evidence>
<keyword evidence="3" id="KW-0444">Lipid biosynthesis</keyword>
<evidence type="ECO:0000256" key="5">
    <source>
        <dbReference type="ARBA" id="ARBA00022556"/>
    </source>
</evidence>
<gene>
    <name evidence="13" type="ORF">EDC65_0071</name>
</gene>
<dbReference type="InterPro" id="IPR037185">
    <property type="entry name" value="EmrE-like"/>
</dbReference>
<comment type="caution">
    <text evidence="13">The sequence shown here is derived from an EMBL/GenBank/DDBJ whole genome shotgun (WGS) entry which is preliminary data.</text>
</comment>
<dbReference type="GO" id="GO:0009103">
    <property type="term" value="P:lipopolysaccharide biosynthetic process"/>
    <property type="evidence" value="ECO:0007669"/>
    <property type="project" value="UniProtKB-KW"/>
</dbReference>
<accession>A0A3N1MLR0</accession>
<dbReference type="RefSeq" id="WP_123687720.1">
    <property type="nucleotide sequence ID" value="NZ_AP019700.1"/>
</dbReference>
<proteinExistence type="predicted"/>